<evidence type="ECO:0000256" key="1">
    <source>
        <dbReference type="SAM" id="SignalP"/>
    </source>
</evidence>
<dbReference type="SUPFAM" id="SSF56601">
    <property type="entry name" value="beta-lactamase/transpeptidase-like"/>
    <property type="match status" value="1"/>
</dbReference>
<dbReference type="PROSITE" id="PS51257">
    <property type="entry name" value="PROKAR_LIPOPROTEIN"/>
    <property type="match status" value="1"/>
</dbReference>
<dbReference type="InterPro" id="IPR012338">
    <property type="entry name" value="Beta-lactam/transpept-like"/>
</dbReference>
<protein>
    <submittedName>
        <fullName evidence="3">Beta-lactamase family protein</fullName>
    </submittedName>
</protein>
<evidence type="ECO:0000313" key="4">
    <source>
        <dbReference type="Proteomes" id="UP001141259"/>
    </source>
</evidence>
<gene>
    <name evidence="3" type="ORF">NZH93_36955</name>
</gene>
<feature type="domain" description="Beta-lactamase-related" evidence="2">
    <location>
        <begin position="63"/>
        <end position="413"/>
    </location>
</feature>
<feature type="chain" id="PRO_5040989792" evidence="1">
    <location>
        <begin position="26"/>
        <end position="432"/>
    </location>
</feature>
<dbReference type="Gene3D" id="3.40.710.10">
    <property type="entry name" value="DD-peptidase/beta-lactamase superfamily"/>
    <property type="match status" value="1"/>
</dbReference>
<reference evidence="3" key="1">
    <citation type="submission" date="2022-08" db="EMBL/GenBank/DDBJ databases">
        <authorList>
            <person name="Tistechok S."/>
            <person name="Samborskyy M."/>
            <person name="Roman I."/>
        </authorList>
    </citation>
    <scope>NUCLEOTIDE SEQUENCE</scope>
    <source>
        <strain evidence="3">DSM 103496</strain>
    </source>
</reference>
<dbReference type="RefSeq" id="WP_259627932.1">
    <property type="nucleotide sequence ID" value="NZ_JANYMP010000024.1"/>
</dbReference>
<sequence length="432" mass="44832">MIATGRGRRGAAVLLAFGVSAAASGCGVGGPSALVETKSQVRAAEEVDEFNGGTSANSRPIADAVKRAVKAGIPAALVRVENGTGPVVSLAKQADWTRPAHRLRAGDQVRVGSNTKTMVAVVVLQLVAEGRIGLDDPVEKWLPGMVPDGGNITVRMLLNHTSGLANNTDDVQVLRSVFGLDERSWTARDLLAAGTGQPPVAAPGEKWFYSNTNYVALGLVLERATGRNLSSLLNDRVIGPLGLTKTYLATDATSRDGDDLAHGYEPDAAHLPAAVPGLPPEFHFAGVERDDHVDVTALDPSWAGAAGGVVSTAKDWSRFLEALMSGKLLPAAQLEQMLTMVPADPANPAAGAYGLGIGQIPTPCGPVYGHSGGIPGYRSDMFTDVTGTRSAVVVVTEQQELGVRALAEAHHALLAEAACGMLGRDVPAEPTR</sequence>
<comment type="caution">
    <text evidence="3">The sequence shown here is derived from an EMBL/GenBank/DDBJ whole genome shotgun (WGS) entry which is preliminary data.</text>
</comment>
<dbReference type="PANTHER" id="PTHR46825">
    <property type="entry name" value="D-ALANYL-D-ALANINE-CARBOXYPEPTIDASE/ENDOPEPTIDASE AMPH"/>
    <property type="match status" value="1"/>
</dbReference>
<keyword evidence="4" id="KW-1185">Reference proteome</keyword>
<feature type="signal peptide" evidence="1">
    <location>
        <begin position="1"/>
        <end position="25"/>
    </location>
</feature>
<organism evidence="3 4">
    <name type="scientific">Umezawaea endophytica</name>
    <dbReference type="NCBI Taxonomy" id="1654476"/>
    <lineage>
        <taxon>Bacteria</taxon>
        <taxon>Bacillati</taxon>
        <taxon>Actinomycetota</taxon>
        <taxon>Actinomycetes</taxon>
        <taxon>Pseudonocardiales</taxon>
        <taxon>Pseudonocardiaceae</taxon>
        <taxon>Umezawaea</taxon>
    </lineage>
</organism>
<dbReference type="EMBL" id="JANYMP010000024">
    <property type="protein sequence ID" value="MCS7482467.1"/>
    <property type="molecule type" value="Genomic_DNA"/>
</dbReference>
<dbReference type="AlphaFoldDB" id="A0A9X2VUK1"/>
<evidence type="ECO:0000313" key="3">
    <source>
        <dbReference type="EMBL" id="MCS7482467.1"/>
    </source>
</evidence>
<dbReference type="InterPro" id="IPR050491">
    <property type="entry name" value="AmpC-like"/>
</dbReference>
<dbReference type="Pfam" id="PF00144">
    <property type="entry name" value="Beta-lactamase"/>
    <property type="match status" value="1"/>
</dbReference>
<evidence type="ECO:0000259" key="2">
    <source>
        <dbReference type="Pfam" id="PF00144"/>
    </source>
</evidence>
<keyword evidence="1" id="KW-0732">Signal</keyword>
<dbReference type="Proteomes" id="UP001141259">
    <property type="component" value="Unassembled WGS sequence"/>
</dbReference>
<proteinExistence type="predicted"/>
<accession>A0A9X2VUK1</accession>
<dbReference type="PANTHER" id="PTHR46825:SF7">
    <property type="entry name" value="D-ALANYL-D-ALANINE CARBOXYPEPTIDASE"/>
    <property type="match status" value="1"/>
</dbReference>
<dbReference type="InterPro" id="IPR001466">
    <property type="entry name" value="Beta-lactam-related"/>
</dbReference>
<name>A0A9X2VUK1_9PSEU</name>